<name>A0ABU5E839_9PROT</name>
<feature type="compositionally biased region" description="Basic and acidic residues" evidence="19">
    <location>
        <begin position="27"/>
        <end position="43"/>
    </location>
</feature>
<dbReference type="InterPro" id="IPR040442">
    <property type="entry name" value="Pyrv_kinase-like_dom_sf"/>
</dbReference>
<evidence type="ECO:0000256" key="5">
    <source>
        <dbReference type="ARBA" id="ARBA00007837"/>
    </source>
</evidence>
<evidence type="ECO:0000256" key="15">
    <source>
        <dbReference type="ARBA" id="ARBA00022842"/>
    </source>
</evidence>
<dbReference type="InterPro" id="IPR008279">
    <property type="entry name" value="PEP-util_enz_mobile_dom"/>
</dbReference>
<dbReference type="InterPro" id="IPR015813">
    <property type="entry name" value="Pyrv/PenolPyrv_kinase-like_dom"/>
</dbReference>
<feature type="coiled-coil region" evidence="18">
    <location>
        <begin position="94"/>
        <end position="121"/>
    </location>
</feature>
<dbReference type="EC" id="2.7.3.9" evidence="6 17"/>
<evidence type="ECO:0000256" key="2">
    <source>
        <dbReference type="ARBA" id="ARBA00001946"/>
    </source>
</evidence>
<evidence type="ECO:0000256" key="1">
    <source>
        <dbReference type="ARBA" id="ARBA00000683"/>
    </source>
</evidence>
<dbReference type="InterPro" id="IPR024692">
    <property type="entry name" value="PTS_EI"/>
</dbReference>
<dbReference type="Proteomes" id="UP001279642">
    <property type="component" value="Unassembled WGS sequence"/>
</dbReference>
<dbReference type="Gene3D" id="3.20.20.60">
    <property type="entry name" value="Phosphoenolpyruvate-binding domains"/>
    <property type="match status" value="1"/>
</dbReference>
<accession>A0ABU5E839</accession>
<evidence type="ECO:0000256" key="7">
    <source>
        <dbReference type="ARBA" id="ARBA00016544"/>
    </source>
</evidence>
<evidence type="ECO:0000256" key="17">
    <source>
        <dbReference type="PIRNR" id="PIRNR000732"/>
    </source>
</evidence>
<evidence type="ECO:0000256" key="10">
    <source>
        <dbReference type="ARBA" id="ARBA00022597"/>
    </source>
</evidence>
<keyword evidence="8 17" id="KW-0813">Transport</keyword>
<feature type="compositionally biased region" description="Basic and acidic residues" evidence="19">
    <location>
        <begin position="1"/>
        <end position="18"/>
    </location>
</feature>
<evidence type="ECO:0000259" key="20">
    <source>
        <dbReference type="Pfam" id="PF00391"/>
    </source>
</evidence>
<dbReference type="EMBL" id="JAXCLW010000001">
    <property type="protein sequence ID" value="MDY0882356.1"/>
    <property type="molecule type" value="Genomic_DNA"/>
</dbReference>
<dbReference type="PANTHER" id="PTHR46244:SF3">
    <property type="entry name" value="PHOSPHOENOLPYRUVATE-PROTEIN PHOSPHOTRANSFERASE"/>
    <property type="match status" value="1"/>
</dbReference>
<dbReference type="NCBIfam" id="TIGR01417">
    <property type="entry name" value="PTS_I_fam"/>
    <property type="match status" value="1"/>
</dbReference>
<organism evidence="23 24">
    <name type="scientific">Dongia soli</name>
    <dbReference type="NCBI Taxonomy" id="600628"/>
    <lineage>
        <taxon>Bacteria</taxon>
        <taxon>Pseudomonadati</taxon>
        <taxon>Pseudomonadota</taxon>
        <taxon>Alphaproteobacteria</taxon>
        <taxon>Rhodospirillales</taxon>
        <taxon>Dongiaceae</taxon>
        <taxon>Dongia</taxon>
    </lineage>
</organism>
<comment type="caution">
    <text evidence="23">The sequence shown here is derived from an EMBL/GenBank/DDBJ whole genome shotgun (WGS) entry which is preliminary data.</text>
</comment>
<evidence type="ECO:0000256" key="3">
    <source>
        <dbReference type="ARBA" id="ARBA00002728"/>
    </source>
</evidence>
<dbReference type="PRINTS" id="PR01736">
    <property type="entry name" value="PHPHTRNFRASE"/>
</dbReference>
<comment type="similarity">
    <text evidence="5 17">Belongs to the PEP-utilizing enzyme family.</text>
</comment>
<feature type="compositionally biased region" description="Basic residues" evidence="19">
    <location>
        <begin position="44"/>
        <end position="53"/>
    </location>
</feature>
<keyword evidence="9 17" id="KW-0963">Cytoplasm</keyword>
<keyword evidence="14 17" id="KW-0418">Kinase</keyword>
<reference evidence="23 24" key="1">
    <citation type="journal article" date="2016" name="Antonie Van Leeuwenhoek">
        <title>Dongia soli sp. nov., isolated from soil from Dokdo, Korea.</title>
        <authorList>
            <person name="Kim D.U."/>
            <person name="Lee H."/>
            <person name="Kim H."/>
            <person name="Kim S.G."/>
            <person name="Ka J.O."/>
        </authorList>
    </citation>
    <scope>NUCLEOTIDE SEQUENCE [LARGE SCALE GENOMIC DNA]</scope>
    <source>
        <strain evidence="23 24">D78</strain>
    </source>
</reference>
<dbReference type="PANTHER" id="PTHR46244">
    <property type="entry name" value="PHOSPHOENOLPYRUVATE-PROTEIN PHOSPHOTRANSFERASE"/>
    <property type="match status" value="1"/>
</dbReference>
<evidence type="ECO:0000256" key="6">
    <source>
        <dbReference type="ARBA" id="ARBA00012232"/>
    </source>
</evidence>
<evidence type="ECO:0000256" key="19">
    <source>
        <dbReference type="SAM" id="MobiDB-lite"/>
    </source>
</evidence>
<comment type="subcellular location">
    <subcellularLocation>
        <location evidence="4 17">Cytoplasm</location>
    </subcellularLocation>
</comment>
<keyword evidence="12 17" id="KW-0598">Phosphotransferase system</keyword>
<dbReference type="Gene3D" id="3.50.30.10">
    <property type="entry name" value="Phosphohistidine domain"/>
    <property type="match status" value="1"/>
</dbReference>
<feature type="domain" description="Phosphotransferase system enzyme I N-terminal" evidence="22">
    <location>
        <begin position="64"/>
        <end position="189"/>
    </location>
</feature>
<evidence type="ECO:0000256" key="16">
    <source>
        <dbReference type="ARBA" id="ARBA00033235"/>
    </source>
</evidence>
<keyword evidence="18" id="KW-0175">Coiled coil</keyword>
<evidence type="ECO:0000256" key="11">
    <source>
        <dbReference type="ARBA" id="ARBA00022679"/>
    </source>
</evidence>
<evidence type="ECO:0000256" key="9">
    <source>
        <dbReference type="ARBA" id="ARBA00022490"/>
    </source>
</evidence>
<evidence type="ECO:0000256" key="12">
    <source>
        <dbReference type="ARBA" id="ARBA00022683"/>
    </source>
</evidence>
<keyword evidence="11 17" id="KW-0808">Transferase</keyword>
<sequence length="639" mass="69269">MMAKSGRKDTDGKKEPGIKRAAAQRGGKIEGGKIDGAKPDTVRKRTRTAAKPHGRQDRHNVILEGLGVAGGIGIGQVHLMETGDVHVPEYEIPVEKIEAELERFVAAREKAERQIKKLKTKSLDLHGSAAEEMGFLLDAHLQMLSSSRVTRGVEQRIRHHQNAEAAVQAEISKVAQDFAGLGDDYLAARATDVREVGARLLRNLTKTPYQAFKHLPAGSIVVAEELTPSDTALLDPKQIFGFATVLGGAESHTAIMARSLGIPAVLGIPDLLGRTKTGDIVIVDGTAGRVIINPGEALLADYRRRQGELERDVKQLARLRKLPAVTRDGRRVGLLANLELPREVAMAAQAGAEGIGLVRTEFLFMNREDLPSEDEQYRALREIIEGMEGRPVTIRTLDLGGDKLAVSLGDRLGESANPALGLRAIRLSLRERHLLDTQLAAILRAATHGTVRILLPMISSVGEVKQVREALVQVARRLKRRGAKVPDPLPSVGVMIEVPGAALAADALAQVSDFFAIGSNDLTMYTLAIDRGEEQVAHLYNPLHPAVLRLIQFATEAALRSGIQISICGEIAGDPRYTPLLLGLGIQDLSMASTSLPRVKQRIRNIDFVAATRCARLIMDQSDMGRIAMLLDDFNALAM</sequence>
<dbReference type="SUPFAM" id="SSF51621">
    <property type="entry name" value="Phosphoenolpyruvate/pyruvate domain"/>
    <property type="match status" value="1"/>
</dbReference>
<dbReference type="InterPro" id="IPR036637">
    <property type="entry name" value="Phosphohistidine_dom_sf"/>
</dbReference>
<comment type="cofactor">
    <cofactor evidence="2 17">
        <name>Mg(2+)</name>
        <dbReference type="ChEBI" id="CHEBI:18420"/>
    </cofactor>
</comment>
<keyword evidence="13 17" id="KW-0479">Metal-binding</keyword>
<comment type="catalytic activity">
    <reaction evidence="1 17">
        <text>L-histidyl-[protein] + phosphoenolpyruvate = N(pros)-phospho-L-histidyl-[protein] + pyruvate</text>
        <dbReference type="Rhea" id="RHEA:23880"/>
        <dbReference type="Rhea" id="RHEA-COMP:9745"/>
        <dbReference type="Rhea" id="RHEA-COMP:9746"/>
        <dbReference type="ChEBI" id="CHEBI:15361"/>
        <dbReference type="ChEBI" id="CHEBI:29979"/>
        <dbReference type="ChEBI" id="CHEBI:58702"/>
        <dbReference type="ChEBI" id="CHEBI:64837"/>
        <dbReference type="EC" id="2.7.3.9"/>
    </reaction>
</comment>
<evidence type="ECO:0000313" key="23">
    <source>
        <dbReference type="EMBL" id="MDY0882356.1"/>
    </source>
</evidence>
<evidence type="ECO:0000256" key="14">
    <source>
        <dbReference type="ARBA" id="ARBA00022777"/>
    </source>
</evidence>
<evidence type="ECO:0000256" key="8">
    <source>
        <dbReference type="ARBA" id="ARBA00022448"/>
    </source>
</evidence>
<dbReference type="InterPro" id="IPR000121">
    <property type="entry name" value="PEP_util_C"/>
</dbReference>
<evidence type="ECO:0000256" key="4">
    <source>
        <dbReference type="ARBA" id="ARBA00004496"/>
    </source>
</evidence>
<comment type="function">
    <text evidence="3 17">General (non sugar-specific) component of the phosphoenolpyruvate-dependent sugar phosphotransferase system (sugar PTS). This major carbohydrate active-transport system catalyzes the phosphorylation of incoming sugar substrates concomitantly with their translocation across the cell membrane. Enzyme I transfers the phosphoryl group from phosphoenolpyruvate (PEP) to the phosphoryl carrier protein (HPr).</text>
</comment>
<dbReference type="Pfam" id="PF00391">
    <property type="entry name" value="PEP-utilizers"/>
    <property type="match status" value="1"/>
</dbReference>
<dbReference type="InterPro" id="IPR036618">
    <property type="entry name" value="PtsI_HPr-bd_sf"/>
</dbReference>
<dbReference type="InterPro" id="IPR050499">
    <property type="entry name" value="PEP-utilizing_PTS_enzyme"/>
</dbReference>
<dbReference type="SUPFAM" id="SSF52009">
    <property type="entry name" value="Phosphohistidine domain"/>
    <property type="match status" value="1"/>
</dbReference>
<feature type="region of interest" description="Disordered" evidence="19">
    <location>
        <begin position="1"/>
        <end position="58"/>
    </location>
</feature>
<dbReference type="PIRSF" id="PIRSF000732">
    <property type="entry name" value="PTS_enzyme_I"/>
    <property type="match status" value="1"/>
</dbReference>
<dbReference type="Pfam" id="PF02896">
    <property type="entry name" value="PEP-utilizers_C"/>
    <property type="match status" value="1"/>
</dbReference>
<dbReference type="InterPro" id="IPR008731">
    <property type="entry name" value="PTS_EIN"/>
</dbReference>
<protein>
    <recommendedName>
        <fullName evidence="7 17">Phosphoenolpyruvate-protein phosphotransferase</fullName>
        <ecNumber evidence="6 17">2.7.3.9</ecNumber>
    </recommendedName>
    <alternativeName>
        <fullName evidence="16 17">Phosphotransferase system, enzyme I</fullName>
    </alternativeName>
</protein>
<feature type="domain" description="PEP-utilising enzyme mobile" evidence="20">
    <location>
        <begin position="216"/>
        <end position="288"/>
    </location>
</feature>
<proteinExistence type="inferred from homology"/>
<keyword evidence="24" id="KW-1185">Reference proteome</keyword>
<dbReference type="RefSeq" id="WP_320507380.1">
    <property type="nucleotide sequence ID" value="NZ_JAXCLW010000001.1"/>
</dbReference>
<feature type="domain" description="PEP-utilising enzyme C-terminal" evidence="21">
    <location>
        <begin position="314"/>
        <end position="607"/>
    </location>
</feature>
<dbReference type="Pfam" id="PF05524">
    <property type="entry name" value="PEP-utilisers_N"/>
    <property type="match status" value="1"/>
</dbReference>
<dbReference type="Gene3D" id="1.10.274.10">
    <property type="entry name" value="PtsI, HPr-binding domain"/>
    <property type="match status" value="1"/>
</dbReference>
<dbReference type="GO" id="GO:0008965">
    <property type="term" value="F:phosphoenolpyruvate-protein phosphotransferase activity"/>
    <property type="evidence" value="ECO:0007669"/>
    <property type="project" value="UniProtKB-EC"/>
</dbReference>
<evidence type="ECO:0000259" key="22">
    <source>
        <dbReference type="Pfam" id="PF05524"/>
    </source>
</evidence>
<evidence type="ECO:0000256" key="18">
    <source>
        <dbReference type="SAM" id="Coils"/>
    </source>
</evidence>
<keyword evidence="10 17" id="KW-0762">Sugar transport</keyword>
<evidence type="ECO:0000313" key="24">
    <source>
        <dbReference type="Proteomes" id="UP001279642"/>
    </source>
</evidence>
<evidence type="ECO:0000256" key="13">
    <source>
        <dbReference type="ARBA" id="ARBA00022723"/>
    </source>
</evidence>
<gene>
    <name evidence="23" type="primary">ptsP</name>
    <name evidence="23" type="ORF">SMD27_05850</name>
</gene>
<evidence type="ECO:0000259" key="21">
    <source>
        <dbReference type="Pfam" id="PF02896"/>
    </source>
</evidence>
<keyword evidence="15 17" id="KW-0460">Magnesium</keyword>
<dbReference type="SUPFAM" id="SSF47831">
    <property type="entry name" value="Enzyme I of the PEP:sugar phosphotransferase system HPr-binding (sub)domain"/>
    <property type="match status" value="1"/>
</dbReference>
<dbReference type="InterPro" id="IPR006318">
    <property type="entry name" value="PTS_EI-like"/>
</dbReference>